<organism evidence="2 3">
    <name type="scientific">Allosphingosinicella indica</name>
    <dbReference type="NCBI Taxonomy" id="941907"/>
    <lineage>
        <taxon>Bacteria</taxon>
        <taxon>Pseudomonadati</taxon>
        <taxon>Pseudomonadota</taxon>
        <taxon>Alphaproteobacteria</taxon>
        <taxon>Sphingomonadales</taxon>
        <taxon>Sphingomonadaceae</taxon>
        <taxon>Allosphingosinicella</taxon>
    </lineage>
</organism>
<dbReference type="STRING" id="941907.SAMN06295910_2570"/>
<dbReference type="AlphaFoldDB" id="A0A1X7H1H4"/>
<sequence length="337" mass="38189">MLNQVQHDDVRPYPRIASTAQITAANSATTDTPAHGTHPGLSTFRRVCRRRSATVAIRHNASAAAAAIHSGGVSARLSVMPTPIATPASICPTARRLLYPHPMSKDSPRDCDQHDHTPEGVPIPRFTPWRGRNHDPRGWTAERQRLFIRALARCGSARMAAAMVGKTVRSAYLLRNKPGAASFACAWDQAVMMGYEDITGNAIERAINGEVRPTFRNGRFKGVRKVFNDRLMLGLTHARRHRFSDEFQMEASDIFWRLHRWSDELNRTQLDRVDDVAYVVTSENAAEIEHAHRILEREIKRRKKLEEAKRMRALLRTGEENERQRKRDKRAPSVRGL</sequence>
<evidence type="ECO:0000313" key="2">
    <source>
        <dbReference type="EMBL" id="SMF77302.1"/>
    </source>
</evidence>
<gene>
    <name evidence="2" type="ORF">SAMN06295910_2570</name>
</gene>
<dbReference type="EMBL" id="LT840185">
    <property type="protein sequence ID" value="SMF77302.1"/>
    <property type="molecule type" value="Genomic_DNA"/>
</dbReference>
<name>A0A1X7H1H4_9SPHN</name>
<protein>
    <submittedName>
        <fullName evidence="2">Uncharacterized protein</fullName>
    </submittedName>
</protein>
<feature type="compositionally biased region" description="Basic and acidic residues" evidence="1">
    <location>
        <begin position="104"/>
        <end position="118"/>
    </location>
</feature>
<proteinExistence type="predicted"/>
<dbReference type="Proteomes" id="UP000192934">
    <property type="component" value="Chromosome I"/>
</dbReference>
<feature type="region of interest" description="Disordered" evidence="1">
    <location>
        <begin position="104"/>
        <end position="135"/>
    </location>
</feature>
<feature type="region of interest" description="Disordered" evidence="1">
    <location>
        <begin position="316"/>
        <end position="337"/>
    </location>
</feature>
<keyword evidence="3" id="KW-1185">Reference proteome</keyword>
<accession>A0A1X7H1H4</accession>
<reference evidence="3" key="1">
    <citation type="submission" date="2017-04" db="EMBL/GenBank/DDBJ databases">
        <authorList>
            <person name="Varghese N."/>
            <person name="Submissions S."/>
        </authorList>
    </citation>
    <scope>NUCLEOTIDE SEQUENCE [LARGE SCALE GENOMIC DNA]</scope>
    <source>
        <strain evidence="3">Dd16</strain>
    </source>
</reference>
<evidence type="ECO:0000313" key="3">
    <source>
        <dbReference type="Proteomes" id="UP000192934"/>
    </source>
</evidence>
<evidence type="ECO:0000256" key="1">
    <source>
        <dbReference type="SAM" id="MobiDB-lite"/>
    </source>
</evidence>